<name>A0ABP2RIE5_RHILU</name>
<dbReference type="EMBL" id="AMQQ01000086">
    <property type="protein sequence ID" value="EKJ93003.1"/>
    <property type="molecule type" value="Genomic_DNA"/>
</dbReference>
<evidence type="ECO:0000313" key="2">
    <source>
        <dbReference type="Proteomes" id="UP000017668"/>
    </source>
</evidence>
<comment type="caution">
    <text evidence="1">The sequence shown here is derived from an EMBL/GenBank/DDBJ whole genome shotgun (WGS) entry which is preliminary data.</text>
</comment>
<protein>
    <submittedName>
        <fullName evidence="1">Uncharacterized protein</fullName>
    </submittedName>
</protein>
<dbReference type="Proteomes" id="UP000017668">
    <property type="component" value="Unassembled WGS sequence"/>
</dbReference>
<keyword evidence="2" id="KW-1185">Reference proteome</keyword>
<proteinExistence type="predicted"/>
<organism evidence="1 2">
    <name type="scientific">Bradyrhizobium lupini HPC(L)</name>
    <dbReference type="NCBI Taxonomy" id="1229491"/>
    <lineage>
        <taxon>Bacteria</taxon>
        <taxon>Pseudomonadati</taxon>
        <taxon>Pseudomonadota</taxon>
        <taxon>Alphaproteobacteria</taxon>
        <taxon>Hyphomicrobiales</taxon>
        <taxon>Nitrobacteraceae</taxon>
        <taxon>Bradyrhizobium</taxon>
    </lineage>
</organism>
<sequence>TRIDIKVQPDDGEASANFQKAVQEYVLSIAGENQDTDFAKRLSKIKISHVPEILASYSTMEMGMSYAG</sequence>
<feature type="non-terminal residue" evidence="1">
    <location>
        <position position="1"/>
    </location>
</feature>
<gene>
    <name evidence="1" type="ORF">C241_27305</name>
</gene>
<accession>A0ABP2RIE5</accession>
<reference evidence="1 2" key="1">
    <citation type="journal article" date="2013" name="Genome Announc.">
        <title>Genome Sequence of Rhizobium lupini HPC(L) Isolated from Saline Desert Soil, Kutch (Gujarat).</title>
        <authorList>
            <person name="Agarwal L."/>
            <person name="Purohit H.J."/>
        </authorList>
    </citation>
    <scope>NUCLEOTIDE SEQUENCE [LARGE SCALE GENOMIC DNA]</scope>
    <source>
        <strain evidence="2">HPC(L)</strain>
    </source>
</reference>
<evidence type="ECO:0000313" key="1">
    <source>
        <dbReference type="EMBL" id="EKJ93003.1"/>
    </source>
</evidence>